<dbReference type="OrthoDB" id="426971at2759"/>
<dbReference type="AlphaFoldDB" id="A0A812JWM3"/>
<keyword evidence="3" id="KW-1185">Reference proteome</keyword>
<evidence type="ECO:0000313" key="3">
    <source>
        <dbReference type="Proteomes" id="UP000649617"/>
    </source>
</evidence>
<evidence type="ECO:0000256" key="1">
    <source>
        <dbReference type="SAM" id="MobiDB-lite"/>
    </source>
</evidence>
<evidence type="ECO:0000313" key="2">
    <source>
        <dbReference type="EMBL" id="CAE7218452.1"/>
    </source>
</evidence>
<feature type="region of interest" description="Disordered" evidence="1">
    <location>
        <begin position="179"/>
        <end position="225"/>
    </location>
</feature>
<reference evidence="2" key="1">
    <citation type="submission" date="2021-02" db="EMBL/GenBank/DDBJ databases">
        <authorList>
            <person name="Dougan E. K."/>
            <person name="Rhodes N."/>
            <person name="Thang M."/>
            <person name="Chan C."/>
        </authorList>
    </citation>
    <scope>NUCLEOTIDE SEQUENCE</scope>
</reference>
<proteinExistence type="predicted"/>
<accession>A0A812JWM3</accession>
<dbReference type="Proteomes" id="UP000649617">
    <property type="component" value="Unassembled WGS sequence"/>
</dbReference>
<dbReference type="EMBL" id="CAJNIZ010003091">
    <property type="protein sequence ID" value="CAE7218452.1"/>
    <property type="molecule type" value="Genomic_DNA"/>
</dbReference>
<gene>
    <name evidence="2" type="ORF">SPIL2461_LOCUS2757</name>
</gene>
<comment type="caution">
    <text evidence="2">The sequence shown here is derived from an EMBL/GenBank/DDBJ whole genome shotgun (WGS) entry which is preliminary data.</text>
</comment>
<sequence length="225" mass="24863">ELADARCDALLAMIEDERGERERAVQEIHKILIEVFSMLHKKEDEEKASVQLVEQASQADLPVAELRDLDNRFTELEHFCKSLKSDLEQFVTNEAEERLQRHCLQLDRLFASRFQDAMPGRESRVRASKTEGQIAGAACTASSVPTPRPMNQASRDVGSPVDGRVLRAVSPQFTANRTTPALPVSVGTPTNARRPQPSWGANIRPGFAARPVSGYTGLTGSVARR</sequence>
<protein>
    <submittedName>
        <fullName evidence="2">Uncharacterized protein</fullName>
    </submittedName>
</protein>
<feature type="non-terminal residue" evidence="2">
    <location>
        <position position="1"/>
    </location>
</feature>
<organism evidence="2 3">
    <name type="scientific">Symbiodinium pilosum</name>
    <name type="common">Dinoflagellate</name>
    <dbReference type="NCBI Taxonomy" id="2952"/>
    <lineage>
        <taxon>Eukaryota</taxon>
        <taxon>Sar</taxon>
        <taxon>Alveolata</taxon>
        <taxon>Dinophyceae</taxon>
        <taxon>Suessiales</taxon>
        <taxon>Symbiodiniaceae</taxon>
        <taxon>Symbiodinium</taxon>
    </lineage>
</organism>
<name>A0A812JWM3_SYMPI</name>